<dbReference type="Gene3D" id="3.30.420.40">
    <property type="match status" value="1"/>
</dbReference>
<sequence>MTVACREVRAAPTAAAASMPMWIVDDGSDLVCAKAALLVMMHLVLSFLSSLEEPDEIRHYTLYSSAFEAPDKHPVLSIEAPLKHKAYSEKTTK</sequence>
<dbReference type="EMBL" id="LK028590">
    <property type="protein sequence ID" value="CDS23310.1"/>
    <property type="molecule type" value="Genomic_DNA"/>
</dbReference>
<proteinExistence type="predicted"/>
<evidence type="ECO:0000313" key="3">
    <source>
        <dbReference type="WBParaSite" id="EgrG_002038900"/>
    </source>
</evidence>
<organism evidence="1">
    <name type="scientific">Echinococcus granulosus</name>
    <name type="common">Hydatid tapeworm</name>
    <dbReference type="NCBI Taxonomy" id="6210"/>
    <lineage>
        <taxon>Eukaryota</taxon>
        <taxon>Metazoa</taxon>
        <taxon>Spiralia</taxon>
        <taxon>Lophotrochozoa</taxon>
        <taxon>Platyhelminthes</taxon>
        <taxon>Cestoda</taxon>
        <taxon>Eucestoda</taxon>
        <taxon>Cyclophyllidea</taxon>
        <taxon>Taeniidae</taxon>
        <taxon>Echinococcus</taxon>
        <taxon>Echinococcus granulosus group</taxon>
    </lineage>
</organism>
<reference evidence="1" key="2">
    <citation type="submission" date="2014-06" db="EMBL/GenBank/DDBJ databases">
        <authorList>
            <person name="Aslett M."/>
        </authorList>
    </citation>
    <scope>NUCLEOTIDE SEQUENCE</scope>
</reference>
<evidence type="ECO:0000313" key="1">
    <source>
        <dbReference type="EMBL" id="CDS23310.1"/>
    </source>
</evidence>
<reference evidence="3" key="3">
    <citation type="submission" date="2020-10" db="UniProtKB">
        <authorList>
            <consortium name="WormBaseParasite"/>
        </authorList>
    </citation>
    <scope>IDENTIFICATION</scope>
</reference>
<name>A0A068WXY8_ECHGR</name>
<reference evidence="1 2" key="1">
    <citation type="journal article" date="2013" name="Nature">
        <title>The genomes of four tapeworm species reveal adaptations to parasitism.</title>
        <authorList>
            <person name="Tsai I.J."/>
            <person name="Zarowiecki M."/>
            <person name="Holroyd N."/>
            <person name="Garciarrubio A."/>
            <person name="Sanchez-Flores A."/>
            <person name="Brooks K.L."/>
            <person name="Tracey A."/>
            <person name="Bobes R.J."/>
            <person name="Fragoso G."/>
            <person name="Sciutto E."/>
            <person name="Aslett M."/>
            <person name="Beasley H."/>
            <person name="Bennett H.M."/>
            <person name="Cai J."/>
            <person name="Camicia F."/>
            <person name="Clark R."/>
            <person name="Cucher M."/>
            <person name="De Silva N."/>
            <person name="Day T.A."/>
            <person name="Deplazes P."/>
            <person name="Estrada K."/>
            <person name="Fernandez C."/>
            <person name="Holland P.W."/>
            <person name="Hou J."/>
            <person name="Hu S."/>
            <person name="Huckvale T."/>
            <person name="Hung S.S."/>
            <person name="Kamenetzky L."/>
            <person name="Keane J.A."/>
            <person name="Kiss F."/>
            <person name="Koziol U."/>
            <person name="Lambert O."/>
            <person name="Liu K."/>
            <person name="Luo X."/>
            <person name="Luo Y."/>
            <person name="Macchiaroli N."/>
            <person name="Nichol S."/>
            <person name="Paps J."/>
            <person name="Parkinson J."/>
            <person name="Pouchkina-Stantcheva N."/>
            <person name="Riddiford N."/>
            <person name="Rosenzvit M."/>
            <person name="Salinas G."/>
            <person name="Wasmuth J.D."/>
            <person name="Zamanian M."/>
            <person name="Zheng Y."/>
            <person name="Cai X."/>
            <person name="Soberon X."/>
            <person name="Olson P.D."/>
            <person name="Laclette J.P."/>
            <person name="Brehm K."/>
            <person name="Berriman M."/>
            <person name="Garciarrubio A."/>
            <person name="Bobes R.J."/>
            <person name="Fragoso G."/>
            <person name="Sanchez-Flores A."/>
            <person name="Estrada K."/>
            <person name="Cevallos M.A."/>
            <person name="Morett E."/>
            <person name="Gonzalez V."/>
            <person name="Portillo T."/>
            <person name="Ochoa-Leyva A."/>
            <person name="Jose M.V."/>
            <person name="Sciutto E."/>
            <person name="Landa A."/>
            <person name="Jimenez L."/>
            <person name="Valdes V."/>
            <person name="Carrero J.C."/>
            <person name="Larralde C."/>
            <person name="Morales-Montor J."/>
            <person name="Limon-Lason J."/>
            <person name="Soberon X."/>
            <person name="Laclette J.P."/>
        </authorList>
    </citation>
    <scope>NUCLEOTIDE SEQUENCE [LARGE SCALE GENOMIC DNA]</scope>
</reference>
<accession>A0A068WXY8</accession>
<dbReference type="Proteomes" id="UP000492820">
    <property type="component" value="Unassembled WGS sequence"/>
</dbReference>
<dbReference type="WBParaSite" id="EgrG_002038900">
    <property type="protein sequence ID" value="EgrG_002038900"/>
    <property type="gene ID" value="EgrG_002038900"/>
</dbReference>
<gene>
    <name evidence="1" type="ORF">EgrG_002038900</name>
</gene>
<evidence type="ECO:0000313" key="2">
    <source>
        <dbReference type="Proteomes" id="UP000492820"/>
    </source>
</evidence>
<dbReference type="AlphaFoldDB" id="A0A068WXY8"/>
<protein>
    <submittedName>
        <fullName evidence="3">Secreted protein</fullName>
    </submittedName>
</protein>